<dbReference type="PANTHER" id="PTHR23028">
    <property type="entry name" value="ACETYLTRANSFERASE"/>
    <property type="match status" value="1"/>
</dbReference>
<feature type="transmembrane region" description="Helical" evidence="2">
    <location>
        <begin position="329"/>
        <end position="351"/>
    </location>
</feature>
<dbReference type="GO" id="GO:0016747">
    <property type="term" value="F:acyltransferase activity, transferring groups other than amino-acyl groups"/>
    <property type="evidence" value="ECO:0007669"/>
    <property type="project" value="InterPro"/>
</dbReference>
<feature type="transmembrane region" description="Helical" evidence="2">
    <location>
        <begin position="192"/>
        <end position="209"/>
    </location>
</feature>
<dbReference type="EMBL" id="LLZH01000293">
    <property type="protein sequence ID" value="KUL27966.1"/>
    <property type="molecule type" value="Genomic_DNA"/>
</dbReference>
<dbReference type="Proteomes" id="UP000053244">
    <property type="component" value="Unassembled WGS sequence"/>
</dbReference>
<evidence type="ECO:0000313" key="5">
    <source>
        <dbReference type="Proteomes" id="UP000053244"/>
    </source>
</evidence>
<organism evidence="4 5">
    <name type="scientific">Actinoplanes awajinensis subsp. mycoplanecinus</name>
    <dbReference type="NCBI Taxonomy" id="135947"/>
    <lineage>
        <taxon>Bacteria</taxon>
        <taxon>Bacillati</taxon>
        <taxon>Actinomycetota</taxon>
        <taxon>Actinomycetes</taxon>
        <taxon>Micromonosporales</taxon>
        <taxon>Micromonosporaceae</taxon>
        <taxon>Actinoplanes</taxon>
    </lineage>
</organism>
<comment type="caution">
    <text evidence="4">The sequence shown here is derived from an EMBL/GenBank/DDBJ whole genome shotgun (WGS) entry which is preliminary data.</text>
</comment>
<dbReference type="OrthoDB" id="9807745at2"/>
<dbReference type="GO" id="GO:0000271">
    <property type="term" value="P:polysaccharide biosynthetic process"/>
    <property type="evidence" value="ECO:0007669"/>
    <property type="project" value="TreeGrafter"/>
</dbReference>
<evidence type="ECO:0000256" key="1">
    <source>
        <dbReference type="SAM" id="MobiDB-lite"/>
    </source>
</evidence>
<feature type="transmembrane region" description="Helical" evidence="2">
    <location>
        <begin position="274"/>
        <end position="291"/>
    </location>
</feature>
<feature type="transmembrane region" description="Helical" evidence="2">
    <location>
        <begin position="84"/>
        <end position="103"/>
    </location>
</feature>
<keyword evidence="2" id="KW-0812">Transmembrane</keyword>
<dbReference type="RefSeq" id="WP_067699485.1">
    <property type="nucleotide sequence ID" value="NZ_LLZH01000293.1"/>
</dbReference>
<dbReference type="Pfam" id="PF01757">
    <property type="entry name" value="Acyl_transf_3"/>
    <property type="match status" value="1"/>
</dbReference>
<feature type="transmembrane region" description="Helical" evidence="2">
    <location>
        <begin position="161"/>
        <end position="180"/>
    </location>
</feature>
<feature type="domain" description="Acyltransferase 3" evidence="3">
    <location>
        <begin position="7"/>
        <end position="373"/>
    </location>
</feature>
<feature type="transmembrane region" description="Helical" evidence="2">
    <location>
        <begin position="216"/>
        <end position="233"/>
    </location>
</feature>
<feature type="transmembrane region" description="Helical" evidence="2">
    <location>
        <begin position="239"/>
        <end position="262"/>
    </location>
</feature>
<keyword evidence="2" id="KW-1133">Transmembrane helix</keyword>
<dbReference type="AlphaFoldDB" id="A0A101JKA4"/>
<name>A0A101JKA4_9ACTN</name>
<dbReference type="GO" id="GO:0016020">
    <property type="term" value="C:membrane"/>
    <property type="evidence" value="ECO:0007669"/>
    <property type="project" value="TreeGrafter"/>
</dbReference>
<proteinExistence type="predicted"/>
<feature type="transmembrane region" description="Helical" evidence="2">
    <location>
        <begin position="297"/>
        <end position="317"/>
    </location>
</feature>
<feature type="transmembrane region" description="Helical" evidence="2">
    <location>
        <begin position="357"/>
        <end position="377"/>
    </location>
</feature>
<gene>
    <name evidence="4" type="ORF">ADL15_33400</name>
</gene>
<feature type="region of interest" description="Disordered" evidence="1">
    <location>
        <begin position="397"/>
        <end position="424"/>
    </location>
</feature>
<protein>
    <recommendedName>
        <fullName evidence="3">Acyltransferase 3 domain-containing protein</fullName>
    </recommendedName>
</protein>
<sequence length="424" mass="45810">MIRNRLTWLDALRGYAAAVVALFHLSPVLIGQDRHMAVFRHFDLGRYGVLLFFLVSGYVIPMSLERHGSLRRFWVGRVFRIYPAYLLAVGIGLLLAACGWQRLHATVHDETVASALGHATMLTDLLGLRGVVRPFWTLSYEMVFYLIVAGLFAWRRHRDSAWWAAGLALIVLVLGGYLPAGLLTGGFHQRRIAAGLLVLVLAGSLLAYLRGRRSSVVIVGVAGVAMVLLPLLNGQPTKWASAGSSSGAVLLLAVMFAGTVVYRVQHGQIGRPGAAAALTLVLVTTGIDQWLRDGTSLLRNGTVAAAVATTFAIAFLLRNRAAPSFLTWLGVVSFPVYLLHMPVLVVASRLLPGHPAAIGGVFVAGTLVVAWTAHHLVERPGQALGRRVQRHLDTRFGPDTPMIDTTTEGGIPRTGSFGMQRESV</sequence>
<evidence type="ECO:0000256" key="2">
    <source>
        <dbReference type="SAM" id="Phobius"/>
    </source>
</evidence>
<feature type="transmembrane region" description="Helical" evidence="2">
    <location>
        <begin position="135"/>
        <end position="154"/>
    </location>
</feature>
<dbReference type="InterPro" id="IPR050879">
    <property type="entry name" value="Acyltransferase_3"/>
</dbReference>
<keyword evidence="2" id="KW-0472">Membrane</keyword>
<reference evidence="4 5" key="1">
    <citation type="submission" date="2015-10" db="EMBL/GenBank/DDBJ databases">
        <authorList>
            <person name="Gilbert D.G."/>
        </authorList>
    </citation>
    <scope>NUCLEOTIDE SEQUENCE [LARGE SCALE GENOMIC DNA]</scope>
    <source>
        <strain evidence="4 5">NRRL B-16712</strain>
    </source>
</reference>
<dbReference type="InterPro" id="IPR002656">
    <property type="entry name" value="Acyl_transf_3_dom"/>
</dbReference>
<evidence type="ECO:0000259" key="3">
    <source>
        <dbReference type="Pfam" id="PF01757"/>
    </source>
</evidence>
<feature type="transmembrane region" description="Helical" evidence="2">
    <location>
        <begin position="12"/>
        <end position="32"/>
    </location>
</feature>
<evidence type="ECO:0000313" key="4">
    <source>
        <dbReference type="EMBL" id="KUL27966.1"/>
    </source>
</evidence>
<accession>A0A101JKA4</accession>
<feature type="transmembrane region" description="Helical" evidence="2">
    <location>
        <begin position="44"/>
        <end position="64"/>
    </location>
</feature>
<dbReference type="PANTHER" id="PTHR23028:SF131">
    <property type="entry name" value="BLR2367 PROTEIN"/>
    <property type="match status" value="1"/>
</dbReference>
<keyword evidence="5" id="KW-1185">Reference proteome</keyword>